<dbReference type="PANTHER" id="PTHR34033">
    <property type="entry name" value="AP-5 COMPLEX SUBUNIT BETA-1"/>
    <property type="match status" value="1"/>
</dbReference>
<organism evidence="4 5">
    <name type="scientific">Coptis chinensis</name>
    <dbReference type="NCBI Taxonomy" id="261450"/>
    <lineage>
        <taxon>Eukaryota</taxon>
        <taxon>Viridiplantae</taxon>
        <taxon>Streptophyta</taxon>
        <taxon>Embryophyta</taxon>
        <taxon>Tracheophyta</taxon>
        <taxon>Spermatophyta</taxon>
        <taxon>Magnoliopsida</taxon>
        <taxon>Ranunculales</taxon>
        <taxon>Ranunculaceae</taxon>
        <taxon>Coptidoideae</taxon>
        <taxon>Coptis</taxon>
    </lineage>
</organism>
<dbReference type="InterPro" id="IPR048979">
    <property type="entry name" value="AP5B1_middle"/>
</dbReference>
<evidence type="ECO:0000313" key="5">
    <source>
        <dbReference type="Proteomes" id="UP000631114"/>
    </source>
</evidence>
<dbReference type="GO" id="GO:0016197">
    <property type="term" value="P:endosomal transport"/>
    <property type="evidence" value="ECO:0007669"/>
    <property type="project" value="InterPro"/>
</dbReference>
<comment type="caution">
    <text evidence="4">The sequence shown here is derived from an EMBL/GenBank/DDBJ whole genome shotgun (WGS) entry which is preliminary data.</text>
</comment>
<dbReference type="OrthoDB" id="646197at2759"/>
<proteinExistence type="predicted"/>
<keyword evidence="5" id="KW-1185">Reference proteome</keyword>
<feature type="domain" description="AP5B1 middle" evidence="2">
    <location>
        <begin position="253"/>
        <end position="655"/>
    </location>
</feature>
<dbReference type="Pfam" id="PF21590">
    <property type="entry name" value="AP5B1_C"/>
    <property type="match status" value="1"/>
</dbReference>
<dbReference type="PANTHER" id="PTHR34033:SF1">
    <property type="entry name" value="AP-5 COMPLEX SUBUNIT BETA-1"/>
    <property type="match status" value="1"/>
</dbReference>
<gene>
    <name evidence="4" type="ORF">IFM89_007705</name>
</gene>
<sequence length="1131" mass="126896">MRKKKMHLEEEEEEEMEKALNSQEWETLIEDFQSGREEKWLSQQYSPLSLLDLSLSSLLRKDISNLKLSLIIFLEEYSSILIPSEADIEPCLGKLLETLRSFIQAPIDGISITYSLKEQIFISATSIFISLDGLKHAIRHLQSLTELLLTVVNRPNHGVDRQTRGVACECLRELERTYPCLLADVSGHLWTLCQNERTHCLQSYVLLLTSVVDNVVTFKTNASIIATSVPLVPFNVPAFVLGDFSNTGLSFNLKELRRVMAFLLERPQIFTPCALMEFMSMIVRVANALDLQASLLKVQFSGLLYSYDPMLCHVVLMLYSHFSDSFDGQEGEIVRRLVLISKEVQQHLVFRLLALHWLFGFVGVGSLKGNVVKKSSVVSMVSSFYPTVFDPLALKSMKLDLLAYCAVCLATSNLDNKPKGVSGEGVDSGVVAVNLFKDGLVSVSTFKWLPPWSTETAVAFRAFHKFLIGAIPHSMSDDSTVGIIMDSNIFSCIQRMLVDLALEFRRLVPVIVAFIDRQLGCQSHCWLGERLLQTLDEHLLPKLITDQQLPSYFLIFDRIAKNDTIPPRGLLELLTQFVIAIVKKHGPDTGLKSWSQGNKVLGICRTMLTHHHTSRVFLVLSRLLAFTCLYFPDLEVRDNARIYLRMLVCIPGRKLRHILNHEEQLPGKSPSSHTNSFHDTQPSQDFKKSRNLSTYIHLERVIELLVKQSWTLSISTLDIKSSKNDYFEGINDSEACVLVETDVDESSDIHVSESDRIDSSQEPLRVMDSKASEILGILRRHFICIPDFRYMPGFKIKILCTLRFESEPFNHIWGVKSTANNLDGCDHLPAIYATVLTFSSTSPYGSIPSRPIPFLLGDALRDANASGQIGNLDVIPLGAVSERQDSFRARVVIELEPREPMPGLVDVAIEANAENGQIIRGELQSITVGIEDMFLKVSVPSDVLDDALAGYYSDLFSALWDACNSSSNTGRETFPLKGGKGVAAISGTRSVKLLEVSAGSLIRAIEQHLAPFVVTVSGGPLISVVKDSGIIKDIIWKDEIDVSVDVNSWLTDFDIGPLQLKYMDDENGRESHVGFKKRNMGCFFILIFLPPRFHLLFQMEVCDISTLVRIRTDHWPCLAYIDDYLEALFLT</sequence>
<dbReference type="EMBL" id="JADFTS010000001">
    <property type="protein sequence ID" value="KAF9624007.1"/>
    <property type="molecule type" value="Genomic_DNA"/>
</dbReference>
<dbReference type="GO" id="GO:0030119">
    <property type="term" value="C:AP-type membrane coat adaptor complex"/>
    <property type="evidence" value="ECO:0007669"/>
    <property type="project" value="TreeGrafter"/>
</dbReference>
<dbReference type="Proteomes" id="UP000631114">
    <property type="component" value="Unassembled WGS sequence"/>
</dbReference>
<feature type="region of interest" description="Disordered" evidence="1">
    <location>
        <begin position="1"/>
        <end position="21"/>
    </location>
</feature>
<feature type="domain" description="AP5B1 C-terminal" evidence="3">
    <location>
        <begin position="1081"/>
        <end position="1127"/>
    </location>
</feature>
<dbReference type="InterPro" id="IPR038741">
    <property type="entry name" value="AP5B1"/>
</dbReference>
<evidence type="ECO:0000313" key="4">
    <source>
        <dbReference type="EMBL" id="KAF9624007.1"/>
    </source>
</evidence>
<evidence type="ECO:0000259" key="3">
    <source>
        <dbReference type="Pfam" id="PF21590"/>
    </source>
</evidence>
<evidence type="ECO:0008006" key="6">
    <source>
        <dbReference type="Google" id="ProtNLM"/>
    </source>
</evidence>
<feature type="region of interest" description="Disordered" evidence="1">
    <location>
        <begin position="664"/>
        <end position="686"/>
    </location>
</feature>
<name>A0A835MBY5_9MAGN</name>
<feature type="compositionally biased region" description="Polar residues" evidence="1">
    <location>
        <begin position="669"/>
        <end position="684"/>
    </location>
</feature>
<evidence type="ECO:0000256" key="1">
    <source>
        <dbReference type="SAM" id="MobiDB-lite"/>
    </source>
</evidence>
<accession>A0A835MBY5</accession>
<dbReference type="Pfam" id="PF21588">
    <property type="entry name" value="AP5B1_middle"/>
    <property type="match status" value="1"/>
</dbReference>
<dbReference type="AlphaFoldDB" id="A0A835MBY5"/>
<evidence type="ECO:0000259" key="2">
    <source>
        <dbReference type="Pfam" id="PF21588"/>
    </source>
</evidence>
<reference evidence="4 5" key="1">
    <citation type="submission" date="2020-10" db="EMBL/GenBank/DDBJ databases">
        <title>The Coptis chinensis genome and diversification of protoberbering-type alkaloids.</title>
        <authorList>
            <person name="Wang B."/>
            <person name="Shu S."/>
            <person name="Song C."/>
            <person name="Liu Y."/>
        </authorList>
    </citation>
    <scope>NUCLEOTIDE SEQUENCE [LARGE SCALE GENOMIC DNA]</scope>
    <source>
        <strain evidence="4">HL-2020</strain>
        <tissue evidence="4">Leaf</tissue>
    </source>
</reference>
<protein>
    <recommendedName>
        <fullName evidence="6">AP-5 complex subunit beta-1</fullName>
    </recommendedName>
</protein>
<dbReference type="InterPro" id="IPR048981">
    <property type="entry name" value="AP5B1_C"/>
</dbReference>